<comment type="caution">
    <text evidence="3">The sequence shown here is derived from an EMBL/GenBank/DDBJ whole genome shotgun (WGS) entry which is preliminary data.</text>
</comment>
<feature type="chain" id="PRO_5021479487" evidence="2">
    <location>
        <begin position="25"/>
        <end position="265"/>
    </location>
</feature>
<keyword evidence="2" id="KW-0732">Signal</keyword>
<feature type="signal peptide" evidence="2">
    <location>
        <begin position="1"/>
        <end position="24"/>
    </location>
</feature>
<dbReference type="EMBL" id="CAADFC020000024">
    <property type="protein sequence ID" value="VIO75559.1"/>
    <property type="molecule type" value="Genomic_DNA"/>
</dbReference>
<keyword evidence="4" id="KW-1185">Reference proteome</keyword>
<dbReference type="Proteomes" id="UP000328092">
    <property type="component" value="Unassembled WGS sequence"/>
</dbReference>
<accession>A0A508TMG7</accession>
<protein>
    <submittedName>
        <fullName evidence="3">Uncharacterized protein</fullName>
    </submittedName>
</protein>
<name>A0A508TMG7_9BRAD</name>
<sequence>MSGRFKRAIVLGNLILAMAGLAHAQSPQRPPVGGGPGSPGEAESADGTSAPPTPMIFYVAHGPTGACGPTCAEWIAAEGSVQWDTYKRLIAILDRQGRRKLPLVINAWGFADVNVAASLGRILRDRGIDTTAGPTEAAACNGKSREECLDLKRKGESLEAKIVTSRATCDLACIFILAGGVHRNLPPETKVAVNGSLRIYNRFAPNVSEEQRKSLGTIFSEKHHKYLSDMGVDPQLLDLGGNSGQWIRIPSSQWLRFRIITDISL</sequence>
<evidence type="ECO:0000256" key="1">
    <source>
        <dbReference type="SAM" id="MobiDB-lite"/>
    </source>
</evidence>
<dbReference type="RefSeq" id="WP_139862771.1">
    <property type="nucleotide sequence ID" value="NZ_CAADFC020000024.1"/>
</dbReference>
<dbReference type="OrthoDB" id="5936191at2"/>
<proteinExistence type="predicted"/>
<evidence type="ECO:0000256" key="2">
    <source>
        <dbReference type="SAM" id="SignalP"/>
    </source>
</evidence>
<feature type="region of interest" description="Disordered" evidence="1">
    <location>
        <begin position="26"/>
        <end position="49"/>
    </location>
</feature>
<dbReference type="AlphaFoldDB" id="A0A508TMG7"/>
<gene>
    <name evidence="3" type="ORF">CI1B_59380</name>
</gene>
<evidence type="ECO:0000313" key="3">
    <source>
        <dbReference type="EMBL" id="VIO75559.1"/>
    </source>
</evidence>
<organism evidence="3 4">
    <name type="scientific">Bradyrhizobium ivorense</name>
    <dbReference type="NCBI Taxonomy" id="2511166"/>
    <lineage>
        <taxon>Bacteria</taxon>
        <taxon>Pseudomonadati</taxon>
        <taxon>Pseudomonadota</taxon>
        <taxon>Alphaproteobacteria</taxon>
        <taxon>Hyphomicrobiales</taxon>
        <taxon>Nitrobacteraceae</taxon>
        <taxon>Bradyrhizobium</taxon>
    </lineage>
</organism>
<evidence type="ECO:0000313" key="4">
    <source>
        <dbReference type="Proteomes" id="UP000328092"/>
    </source>
</evidence>
<reference evidence="3" key="1">
    <citation type="submission" date="2019-02" db="EMBL/GenBank/DDBJ databases">
        <authorList>
            <person name="Pothier F.J."/>
        </authorList>
    </citation>
    <scope>NUCLEOTIDE SEQUENCE</scope>
    <source>
        <strain evidence="3">CI-1B</strain>
    </source>
</reference>